<evidence type="ECO:0000313" key="3">
    <source>
        <dbReference type="Proteomes" id="UP000620559"/>
    </source>
</evidence>
<organism evidence="2 3">
    <name type="scientific">Plectonema cf. radiosum LEGE 06105</name>
    <dbReference type="NCBI Taxonomy" id="945769"/>
    <lineage>
        <taxon>Bacteria</taxon>
        <taxon>Bacillati</taxon>
        <taxon>Cyanobacteriota</taxon>
        <taxon>Cyanophyceae</taxon>
        <taxon>Oscillatoriophycideae</taxon>
        <taxon>Oscillatoriales</taxon>
        <taxon>Microcoleaceae</taxon>
        <taxon>Plectonema</taxon>
    </lineage>
</organism>
<protein>
    <submittedName>
        <fullName evidence="2">Uncharacterized protein</fullName>
    </submittedName>
</protein>
<keyword evidence="3" id="KW-1185">Reference proteome</keyword>
<reference evidence="2" key="1">
    <citation type="submission" date="2020-10" db="EMBL/GenBank/DDBJ databases">
        <authorList>
            <person name="Castelo-Branco R."/>
            <person name="Eusebio N."/>
            <person name="Adriana R."/>
            <person name="Vieira A."/>
            <person name="Brugerolle De Fraissinette N."/>
            <person name="Rezende De Castro R."/>
            <person name="Schneider M.P."/>
            <person name="Vasconcelos V."/>
            <person name="Leao P.N."/>
        </authorList>
    </citation>
    <scope>NUCLEOTIDE SEQUENCE</scope>
    <source>
        <strain evidence="2">LEGE 06105</strain>
    </source>
</reference>
<feature type="transmembrane region" description="Helical" evidence="1">
    <location>
        <begin position="12"/>
        <end position="31"/>
    </location>
</feature>
<proteinExistence type="predicted"/>
<keyword evidence="1" id="KW-1133">Transmembrane helix</keyword>
<evidence type="ECO:0000256" key="1">
    <source>
        <dbReference type="SAM" id="Phobius"/>
    </source>
</evidence>
<accession>A0A8J7K0T4</accession>
<dbReference type="Proteomes" id="UP000620559">
    <property type="component" value="Unassembled WGS sequence"/>
</dbReference>
<name>A0A8J7K0T4_9CYAN</name>
<evidence type="ECO:0000313" key="2">
    <source>
        <dbReference type="EMBL" id="MBE9214036.1"/>
    </source>
</evidence>
<dbReference type="AlphaFoldDB" id="A0A8J7K0T4"/>
<keyword evidence="1" id="KW-0472">Membrane</keyword>
<dbReference type="EMBL" id="JADEWL010000048">
    <property type="protein sequence ID" value="MBE9214036.1"/>
    <property type="molecule type" value="Genomic_DNA"/>
</dbReference>
<keyword evidence="1" id="KW-0812">Transmembrane</keyword>
<sequence>MIPVIQNKLKIIVGIPGLIIISILVLSAYSICSVVRDAKRLAKDTPYCIQISGGDRTDYRPAKTLLDLSIQRMQGNKYSQHHAILVLGQKPSMLYHWSYWNSQFKLDTFNHRSGNLPGIYCHPKRYFVNNLPFLFPKINKNKNLYVRFSQQEFSIPKAYHPRANGGQNPNFSIFLSPNFESLGRTAKIYEQIYIQVGKKQVSFIKKFMESISQGKQLKELTVENQCIKPMIRNGKVDSEWMYYTVNDANEFTTLIGCYSKSCQHRFIYNDMHILFYHSPQRLPQWKQMQNDLKNLLDSFAIESNK</sequence>
<gene>
    <name evidence="2" type="ORF">IQ247_15415</name>
</gene>
<comment type="caution">
    <text evidence="2">The sequence shown here is derived from an EMBL/GenBank/DDBJ whole genome shotgun (WGS) entry which is preliminary data.</text>
</comment>